<sequence>MYTARLAALTTALVLPLGALSLTSGSPTAQAGPTTATAARKATSVTVRSLPQIVQPGAKAASPAKAKVPLIVNVTPKRRTVVTLQVRTPQKKWRTLRRATTDGKGKAVLRVVAKRNGAPATYRVRVGAKVSAPTSTERWMRPAFSDTFSGRKLGKAWNHRGTTYNPSVRRCSRGSAAATRVKGGTLRLSVLKDPKRKRKCVTQVGGKTVRHAYRLNGHVGTQESYTFTYGVAAARVKFPRQAGQHGAFWLQVDSPDLRTINPKRNGTEMDVVESYGAHWGDNNSLGLGTGIHRYVKRNGAVTTISDGGYIPNARKYLSGPKDNYYSRYHVFSVEWTPRYYIYRIDGQEYWRTHKGISGTPQFPILSLLSSDYELGRLARGDKDLPQHMHVDWLRVWETGPSSAK</sequence>
<dbReference type="PANTHER" id="PTHR10963">
    <property type="entry name" value="GLYCOSYL HYDROLASE-RELATED"/>
    <property type="match status" value="1"/>
</dbReference>
<dbReference type="EMBL" id="SZPY01000001">
    <property type="protein sequence ID" value="TKI64433.1"/>
    <property type="molecule type" value="Genomic_DNA"/>
</dbReference>
<dbReference type="GO" id="GO:0004553">
    <property type="term" value="F:hydrolase activity, hydrolyzing O-glycosyl compounds"/>
    <property type="evidence" value="ECO:0007669"/>
    <property type="project" value="InterPro"/>
</dbReference>
<dbReference type="InterPro" id="IPR013320">
    <property type="entry name" value="ConA-like_dom_sf"/>
</dbReference>
<dbReference type="SUPFAM" id="SSF49899">
    <property type="entry name" value="Concanavalin A-like lectins/glucanases"/>
    <property type="match status" value="1"/>
</dbReference>
<keyword evidence="4" id="KW-0378">Hydrolase</keyword>
<feature type="signal peptide" evidence="2">
    <location>
        <begin position="1"/>
        <end position="31"/>
    </location>
</feature>
<keyword evidence="2" id="KW-0732">Signal</keyword>
<name>A0A4V6X640_9ACTN</name>
<evidence type="ECO:0000259" key="3">
    <source>
        <dbReference type="PROSITE" id="PS51762"/>
    </source>
</evidence>
<comment type="similarity">
    <text evidence="1">Belongs to the glycosyl hydrolase 16 family.</text>
</comment>
<organism evidence="4 5">
    <name type="scientific">Nocardioides jishulii</name>
    <dbReference type="NCBI Taxonomy" id="2575440"/>
    <lineage>
        <taxon>Bacteria</taxon>
        <taxon>Bacillati</taxon>
        <taxon>Actinomycetota</taxon>
        <taxon>Actinomycetes</taxon>
        <taxon>Propionibacteriales</taxon>
        <taxon>Nocardioidaceae</taxon>
        <taxon>Nocardioides</taxon>
    </lineage>
</organism>
<protein>
    <submittedName>
        <fullName evidence="4">Glycoside hydrolase family 16 protein</fullName>
    </submittedName>
</protein>
<evidence type="ECO:0000256" key="2">
    <source>
        <dbReference type="SAM" id="SignalP"/>
    </source>
</evidence>
<evidence type="ECO:0000256" key="1">
    <source>
        <dbReference type="ARBA" id="ARBA00006865"/>
    </source>
</evidence>
<dbReference type="GO" id="GO:0005975">
    <property type="term" value="P:carbohydrate metabolic process"/>
    <property type="evidence" value="ECO:0007669"/>
    <property type="project" value="InterPro"/>
</dbReference>
<evidence type="ECO:0000313" key="4">
    <source>
        <dbReference type="EMBL" id="TKI64433.1"/>
    </source>
</evidence>
<dbReference type="Gene3D" id="2.60.120.200">
    <property type="match status" value="1"/>
</dbReference>
<dbReference type="InterPro" id="IPR050546">
    <property type="entry name" value="Glycosyl_Hydrlase_16"/>
</dbReference>
<comment type="caution">
    <text evidence="4">The sequence shown here is derived from an EMBL/GenBank/DDBJ whole genome shotgun (WGS) entry which is preliminary data.</text>
</comment>
<dbReference type="AlphaFoldDB" id="A0A4V6X640"/>
<dbReference type="OrthoDB" id="9809583at2"/>
<dbReference type="CDD" id="cd00413">
    <property type="entry name" value="Glyco_hydrolase_16"/>
    <property type="match status" value="1"/>
</dbReference>
<dbReference type="RefSeq" id="WP_137064893.1">
    <property type="nucleotide sequence ID" value="NZ_CP040748.1"/>
</dbReference>
<dbReference type="PROSITE" id="PS51762">
    <property type="entry name" value="GH16_2"/>
    <property type="match status" value="1"/>
</dbReference>
<accession>A0A4V6X640</accession>
<feature type="domain" description="GH16" evidence="3">
    <location>
        <begin position="134"/>
        <end position="401"/>
    </location>
</feature>
<dbReference type="Proteomes" id="UP000307808">
    <property type="component" value="Unassembled WGS sequence"/>
</dbReference>
<dbReference type="PANTHER" id="PTHR10963:SF55">
    <property type="entry name" value="GLYCOSIDE HYDROLASE FAMILY 16 PROTEIN"/>
    <property type="match status" value="1"/>
</dbReference>
<gene>
    <name evidence="4" type="ORF">FC770_04690</name>
</gene>
<keyword evidence="5" id="KW-1185">Reference proteome</keyword>
<evidence type="ECO:0000313" key="5">
    <source>
        <dbReference type="Proteomes" id="UP000307808"/>
    </source>
</evidence>
<dbReference type="InterPro" id="IPR000757">
    <property type="entry name" value="Beta-glucanase-like"/>
</dbReference>
<reference evidence="4 5" key="1">
    <citation type="submission" date="2019-04" db="EMBL/GenBank/DDBJ databases">
        <authorList>
            <person name="Dong K."/>
        </authorList>
    </citation>
    <scope>NUCLEOTIDE SEQUENCE [LARGE SCALE GENOMIC DNA]</scope>
    <source>
        <strain evidence="5">dk3543</strain>
    </source>
</reference>
<feature type="chain" id="PRO_5020907470" evidence="2">
    <location>
        <begin position="32"/>
        <end position="404"/>
    </location>
</feature>
<proteinExistence type="inferred from homology"/>
<dbReference type="Pfam" id="PF00722">
    <property type="entry name" value="Glyco_hydro_16"/>
    <property type="match status" value="1"/>
</dbReference>